<proteinExistence type="predicted"/>
<dbReference type="SUPFAM" id="SSF47616">
    <property type="entry name" value="GST C-terminal domain-like"/>
    <property type="match status" value="1"/>
</dbReference>
<protein>
    <submittedName>
        <fullName evidence="3">Glutathione S-transferase family protein</fullName>
    </submittedName>
</protein>
<evidence type="ECO:0000313" key="3">
    <source>
        <dbReference type="EMBL" id="MBZ1351746.1"/>
    </source>
</evidence>
<dbReference type="InterPro" id="IPR004045">
    <property type="entry name" value="Glutathione_S-Trfase_N"/>
</dbReference>
<dbReference type="Pfam" id="PF13410">
    <property type="entry name" value="GST_C_2"/>
    <property type="match status" value="1"/>
</dbReference>
<dbReference type="PROSITE" id="PS50404">
    <property type="entry name" value="GST_NTER"/>
    <property type="match status" value="1"/>
</dbReference>
<dbReference type="Gene3D" id="3.40.30.10">
    <property type="entry name" value="Glutaredoxin"/>
    <property type="match status" value="1"/>
</dbReference>
<evidence type="ECO:0000313" key="4">
    <source>
        <dbReference type="Proteomes" id="UP000739565"/>
    </source>
</evidence>
<evidence type="ECO:0000259" key="1">
    <source>
        <dbReference type="PROSITE" id="PS50404"/>
    </source>
</evidence>
<dbReference type="Proteomes" id="UP000739565">
    <property type="component" value="Unassembled WGS sequence"/>
</dbReference>
<dbReference type="SUPFAM" id="SSF52833">
    <property type="entry name" value="Thioredoxin-like"/>
    <property type="match status" value="1"/>
</dbReference>
<dbReference type="InterPro" id="IPR036249">
    <property type="entry name" value="Thioredoxin-like_sf"/>
</dbReference>
<dbReference type="RefSeq" id="WP_259662129.1">
    <property type="nucleotide sequence ID" value="NZ_JAHXRI010000010.1"/>
</dbReference>
<feature type="domain" description="GST C-terminal" evidence="2">
    <location>
        <begin position="83"/>
        <end position="203"/>
    </location>
</feature>
<gene>
    <name evidence="3" type="ORF">KZZ10_13935</name>
</gene>
<dbReference type="InterPro" id="IPR036282">
    <property type="entry name" value="Glutathione-S-Trfase_C_sf"/>
</dbReference>
<accession>A0A953NAB9</accession>
<organism evidence="3 4">
    <name type="scientific">Zwartia hollandica</name>
    <dbReference type="NCBI Taxonomy" id="324606"/>
    <lineage>
        <taxon>Bacteria</taxon>
        <taxon>Pseudomonadati</taxon>
        <taxon>Pseudomonadota</taxon>
        <taxon>Betaproteobacteria</taxon>
        <taxon>Burkholderiales</taxon>
        <taxon>Alcaligenaceae</taxon>
        <taxon>Zwartia</taxon>
    </lineage>
</organism>
<name>A0A953NAB9_9BURK</name>
<comment type="caution">
    <text evidence="3">The sequence shown here is derived from an EMBL/GenBank/DDBJ whole genome shotgun (WGS) entry which is preliminary data.</text>
</comment>
<dbReference type="PANTHER" id="PTHR44051:SF8">
    <property type="entry name" value="GLUTATHIONE S-TRANSFERASE GSTA"/>
    <property type="match status" value="1"/>
</dbReference>
<reference evidence="3" key="1">
    <citation type="submission" date="2021-07" db="EMBL/GenBank/DDBJ databases">
        <title>New genus and species of the family Alcaligenaceae.</title>
        <authorList>
            <person name="Hahn M.W."/>
        </authorList>
    </citation>
    <scope>NUCLEOTIDE SEQUENCE</scope>
    <source>
        <strain evidence="3">LF4-65</strain>
    </source>
</reference>
<sequence length="203" mass="21975">MILVGRYASPFVRRVGVVLQTLGTPYEHKVLSTAKDVEAIKSYNPIAKVPVLVLENGEHLIESAAIIEAILEMTPNQKLLAPSGAARRHTLQHCAIMTSGLDKSIQIIYEPLKRPAEKVHEPFLDGLRAQVRASLEILEGLAAKGTFPGGAQANLADITVAVGWFFLNKMMPKVAAPEQFPNLVALSARCEALPAFKACQLEG</sequence>
<dbReference type="InterPro" id="IPR010987">
    <property type="entry name" value="Glutathione-S-Trfase_C-like"/>
</dbReference>
<keyword evidence="4" id="KW-1185">Reference proteome</keyword>
<dbReference type="PANTHER" id="PTHR44051">
    <property type="entry name" value="GLUTATHIONE S-TRANSFERASE-RELATED"/>
    <property type="match status" value="1"/>
</dbReference>
<feature type="domain" description="GST N-terminal" evidence="1">
    <location>
        <begin position="1"/>
        <end position="78"/>
    </location>
</feature>
<dbReference type="Gene3D" id="1.20.1050.10">
    <property type="match status" value="1"/>
</dbReference>
<dbReference type="PROSITE" id="PS50405">
    <property type="entry name" value="GST_CTER"/>
    <property type="match status" value="1"/>
</dbReference>
<dbReference type="EMBL" id="JAHXRI010000010">
    <property type="protein sequence ID" value="MBZ1351746.1"/>
    <property type="molecule type" value="Genomic_DNA"/>
</dbReference>
<dbReference type="Pfam" id="PF13417">
    <property type="entry name" value="GST_N_3"/>
    <property type="match status" value="1"/>
</dbReference>
<dbReference type="AlphaFoldDB" id="A0A953NAB9"/>
<evidence type="ECO:0000259" key="2">
    <source>
        <dbReference type="PROSITE" id="PS50405"/>
    </source>
</evidence>